<proteinExistence type="predicted"/>
<evidence type="ECO:0000313" key="2">
    <source>
        <dbReference type="Proteomes" id="UP000243053"/>
    </source>
</evidence>
<accession>A0A1Y5EPC0</accession>
<reference evidence="2" key="1">
    <citation type="journal article" date="2017" name="Proc. Natl. Acad. Sci. U.S.A.">
        <title>Simulation of Deepwater Horizon oil plume reveals substrate specialization within a complex community of hydrocarbon degraders.</title>
        <authorList>
            <person name="Hu P."/>
            <person name="Dubinsky E.A."/>
            <person name="Probst A.J."/>
            <person name="Wang J."/>
            <person name="Sieber C.M.K."/>
            <person name="Tom L.M."/>
            <person name="Gardinali P."/>
            <person name="Banfield J.F."/>
            <person name="Atlas R.M."/>
            <person name="Andersen G.L."/>
        </authorList>
    </citation>
    <scope>NUCLEOTIDE SEQUENCE [LARGE SCALE GENOMIC DNA]</scope>
</reference>
<sequence>MYKTITATYTDKMALKNVADELVNKDIPRENFFIDEKVSQVKVMMPESAEPEIMDILNRHGPTEIH</sequence>
<dbReference type="AlphaFoldDB" id="A0A1Y5EPC0"/>
<name>A0A1Y5EPC0_COLPS</name>
<dbReference type="EMBL" id="MAAF01000013">
    <property type="protein sequence ID" value="OUR84573.1"/>
    <property type="molecule type" value="Genomic_DNA"/>
</dbReference>
<protein>
    <recommendedName>
        <fullName evidence="3">DUF2007 domain-containing protein</fullName>
    </recommendedName>
</protein>
<dbReference type="Proteomes" id="UP000243053">
    <property type="component" value="Unassembled WGS sequence"/>
</dbReference>
<gene>
    <name evidence="1" type="ORF">A9Q75_02130</name>
</gene>
<evidence type="ECO:0008006" key="3">
    <source>
        <dbReference type="Google" id="ProtNLM"/>
    </source>
</evidence>
<evidence type="ECO:0000313" key="1">
    <source>
        <dbReference type="EMBL" id="OUR84573.1"/>
    </source>
</evidence>
<comment type="caution">
    <text evidence="1">The sequence shown here is derived from an EMBL/GenBank/DDBJ whole genome shotgun (WGS) entry which is preliminary data.</text>
</comment>
<organism evidence="1 2">
    <name type="scientific">Colwellia psychrerythraea</name>
    <name type="common">Vibrio psychroerythus</name>
    <dbReference type="NCBI Taxonomy" id="28229"/>
    <lineage>
        <taxon>Bacteria</taxon>
        <taxon>Pseudomonadati</taxon>
        <taxon>Pseudomonadota</taxon>
        <taxon>Gammaproteobacteria</taxon>
        <taxon>Alteromonadales</taxon>
        <taxon>Colwelliaceae</taxon>
        <taxon>Colwellia</taxon>
    </lineage>
</organism>